<protein>
    <submittedName>
        <fullName evidence="1">Uncharacterized protein</fullName>
    </submittedName>
</protein>
<name>A0A6M8NLN2_9BACT</name>
<comment type="caution">
    <text evidence="1">The sequence shown here is derived from an EMBL/GenBank/DDBJ whole genome shotgun (WGS) entry which is preliminary data.</text>
</comment>
<evidence type="ECO:0000313" key="2">
    <source>
        <dbReference type="Proteomes" id="UP000290378"/>
    </source>
</evidence>
<dbReference type="AlphaFoldDB" id="A0A6M8NLN2"/>
<proteinExistence type="predicted"/>
<accession>A0A6M8NLN2</accession>
<dbReference type="EMBL" id="NXII01000021">
    <property type="protein sequence ID" value="RXI38218.1"/>
    <property type="molecule type" value="Genomic_DNA"/>
</dbReference>
<sequence>MKCPNCNQKIELTTKRYFSSLFGKHTCPNCFSKLKIKHTKIYFLWIFLSLIFVIISSLFILSYFQNQSSKEIIYFIWLVILFIVYTFIDRKIENKMLLNSY</sequence>
<gene>
    <name evidence="1" type="ORF">CP963_11690</name>
</gene>
<organism evidence="1 2">
    <name type="scientific">Arcobacter cloacae</name>
    <dbReference type="NCBI Taxonomy" id="1054034"/>
    <lineage>
        <taxon>Bacteria</taxon>
        <taxon>Pseudomonadati</taxon>
        <taxon>Campylobacterota</taxon>
        <taxon>Epsilonproteobacteria</taxon>
        <taxon>Campylobacterales</taxon>
        <taxon>Arcobacteraceae</taxon>
        <taxon>Arcobacter</taxon>
    </lineage>
</organism>
<evidence type="ECO:0000313" key="1">
    <source>
        <dbReference type="EMBL" id="RXI38218.1"/>
    </source>
</evidence>
<keyword evidence="2" id="KW-1185">Reference proteome</keyword>
<dbReference type="Proteomes" id="UP000290378">
    <property type="component" value="Unassembled WGS sequence"/>
</dbReference>
<reference evidence="1 2" key="1">
    <citation type="submission" date="2017-09" db="EMBL/GenBank/DDBJ databases">
        <title>Genomics of the genus Arcobacter.</title>
        <authorList>
            <person name="Perez-Cataluna A."/>
            <person name="Figueras M.J."/>
            <person name="Salas-Masso N."/>
        </authorList>
    </citation>
    <scope>NUCLEOTIDE SEQUENCE [LARGE SCALE GENOMIC DNA]</scope>
    <source>
        <strain evidence="1 2">CECT 7834</strain>
    </source>
</reference>